<dbReference type="PANTHER" id="PTHR33339:SF1">
    <property type="entry name" value="LYSM DOMAIN-CONTAINING PROTEIN"/>
    <property type="match status" value="1"/>
</dbReference>
<feature type="transmembrane region" description="Helical" evidence="1">
    <location>
        <begin position="169"/>
        <end position="194"/>
    </location>
</feature>
<accession>A0AAV0BMI2</accession>
<feature type="transmembrane region" description="Helical" evidence="1">
    <location>
        <begin position="143"/>
        <end position="163"/>
    </location>
</feature>
<dbReference type="PANTHER" id="PTHR33339">
    <property type="entry name" value="LYSM DOMAIN-CONTAINING PROTEIN"/>
    <property type="match status" value="1"/>
</dbReference>
<proteinExistence type="predicted"/>
<keyword evidence="1" id="KW-0472">Membrane</keyword>
<keyword evidence="1" id="KW-0812">Transmembrane</keyword>
<protein>
    <recommendedName>
        <fullName evidence="2">DUF7872 domain-containing protein</fullName>
    </recommendedName>
</protein>
<sequence length="536" mass="58083">MAIKAMKSLSQVVWIVSSTIYLIGILTELTLVFVEAKNQTATSQIRIDDYPCGGQGSKLELTPELWKASKMDEYMSSHPTLQSQTISQFAASVGMPNFFCGIGLECMAGQLCYPVIGKDYLILYSIQQWNNYMNSMYRIVADVINSLMMASSSIVTDFIPLGIKTEGSLFGWAIATIVFAAVGMFTGPAAPLLVSTKAAGETLKGAALLATTAEMAGRNFHLAVGAALGNNLVRVKSATVVQDGIAFERVASLAATGNAIEETAKLPKHVVSATLAEELKRTANIASASSQATRLRLKRDLEASRKSFSKRSILRKRAPPNVLAYTRWSFLDIHLGRLRNQIQNFVASSSSLALEAPIYTDKGIATSILKGSFLAPNPTWESLSENFKKVATLVSLSEFFVSIGFIAIIGQEKCDKKGPGGTFDKKDYLAHCDSKGIMRSIAMVDGSKIRNNIRSADLLKSKYGYDVEDLVKRAHDCQVKHGVYGSNTAPPPTEPNSICVFQLPTCDMTADNYKKAAGGEFRLSLGACKDVFKLPI</sequence>
<dbReference type="InterPro" id="IPR057194">
    <property type="entry name" value="DUF7872"/>
</dbReference>
<evidence type="ECO:0000259" key="2">
    <source>
        <dbReference type="Pfam" id="PF25278"/>
    </source>
</evidence>
<dbReference type="Pfam" id="PF25278">
    <property type="entry name" value="DUF7872"/>
    <property type="match status" value="1"/>
</dbReference>
<evidence type="ECO:0000256" key="1">
    <source>
        <dbReference type="SAM" id="Phobius"/>
    </source>
</evidence>
<keyword evidence="1" id="KW-1133">Transmembrane helix</keyword>
<name>A0AAV0BMI2_PHAPC</name>
<comment type="caution">
    <text evidence="3">The sequence shown here is derived from an EMBL/GenBank/DDBJ whole genome shotgun (WGS) entry which is preliminary data.</text>
</comment>
<feature type="domain" description="DUF7872" evidence="2">
    <location>
        <begin position="319"/>
        <end position="536"/>
    </location>
</feature>
<feature type="transmembrane region" description="Helical" evidence="1">
    <location>
        <begin position="12"/>
        <end position="34"/>
    </location>
</feature>
<evidence type="ECO:0000313" key="4">
    <source>
        <dbReference type="Proteomes" id="UP001153365"/>
    </source>
</evidence>
<evidence type="ECO:0000313" key="3">
    <source>
        <dbReference type="EMBL" id="CAH7688503.1"/>
    </source>
</evidence>
<organism evidence="3 4">
    <name type="scientific">Phakopsora pachyrhizi</name>
    <name type="common">Asian soybean rust disease fungus</name>
    <dbReference type="NCBI Taxonomy" id="170000"/>
    <lineage>
        <taxon>Eukaryota</taxon>
        <taxon>Fungi</taxon>
        <taxon>Dikarya</taxon>
        <taxon>Basidiomycota</taxon>
        <taxon>Pucciniomycotina</taxon>
        <taxon>Pucciniomycetes</taxon>
        <taxon>Pucciniales</taxon>
        <taxon>Phakopsoraceae</taxon>
        <taxon>Phakopsora</taxon>
    </lineage>
</organism>
<dbReference type="AlphaFoldDB" id="A0AAV0BMI2"/>
<dbReference type="Proteomes" id="UP001153365">
    <property type="component" value="Unassembled WGS sequence"/>
</dbReference>
<gene>
    <name evidence="3" type="ORF">PPACK8108_LOCUS23476</name>
</gene>
<reference evidence="3" key="1">
    <citation type="submission" date="2022-06" db="EMBL/GenBank/DDBJ databases">
        <authorList>
            <consortium name="SYNGENTA / RWTH Aachen University"/>
        </authorList>
    </citation>
    <scope>NUCLEOTIDE SEQUENCE</scope>
</reference>
<keyword evidence="4" id="KW-1185">Reference proteome</keyword>
<dbReference type="EMBL" id="CALTRL010005986">
    <property type="protein sequence ID" value="CAH7688503.1"/>
    <property type="molecule type" value="Genomic_DNA"/>
</dbReference>